<dbReference type="EMBL" id="ADLV01000015">
    <property type="protein sequence ID" value="EGK02894.1"/>
    <property type="molecule type" value="Genomic_DNA"/>
</dbReference>
<keyword evidence="1" id="KW-1133">Transmembrane helix</keyword>
<dbReference type="HOGENOM" id="CLU_137778_1_0_10"/>
<keyword evidence="1" id="KW-0472">Membrane</keyword>
<evidence type="ECO:0000313" key="2">
    <source>
        <dbReference type="EMBL" id="EGK02894.1"/>
    </source>
</evidence>
<feature type="transmembrane region" description="Helical" evidence="1">
    <location>
        <begin position="58"/>
        <end position="77"/>
    </location>
</feature>
<accession>F5IW94</accession>
<keyword evidence="1" id="KW-0812">Transmembrane</keyword>
<proteinExistence type="predicted"/>
<evidence type="ECO:0000313" key="3">
    <source>
        <dbReference type="Proteomes" id="UP000004913"/>
    </source>
</evidence>
<dbReference type="eggNOG" id="ENOG5032RMQ">
    <property type="taxonomic scope" value="Bacteria"/>
</dbReference>
<name>F5IW94_9BACT</name>
<gene>
    <name evidence="2" type="ORF">HMPREF9455_01144</name>
</gene>
<reference evidence="2 3" key="1">
    <citation type="submission" date="2011-04" db="EMBL/GenBank/DDBJ databases">
        <title>The Genome Sequence of Dysgonomonas gadei ATCC BAA-286.</title>
        <authorList>
            <consortium name="The Broad Institute Genome Sequencing Platform"/>
            <person name="Earl A."/>
            <person name="Ward D."/>
            <person name="Feldgarden M."/>
            <person name="Gevers D."/>
            <person name="Pudlo N."/>
            <person name="Martens E."/>
            <person name="Allen-Vercoe E."/>
            <person name="Young S.K."/>
            <person name="Zeng Q."/>
            <person name="Gargeya S."/>
            <person name="Fitzgerald M."/>
            <person name="Haas B."/>
            <person name="Abouelleil A."/>
            <person name="Alvarado L."/>
            <person name="Arachchi H.M."/>
            <person name="Berlin A."/>
            <person name="Brown A."/>
            <person name="Chapman S.B."/>
            <person name="Chen Z."/>
            <person name="Dunbar C."/>
            <person name="Freedman E."/>
            <person name="Gearin G."/>
            <person name="Gellesch M."/>
            <person name="Goldberg J."/>
            <person name="Griggs A."/>
            <person name="Gujja S."/>
            <person name="Heiman D."/>
            <person name="Howarth C."/>
            <person name="Larson L."/>
            <person name="Lui A."/>
            <person name="MacDonald P.J.P."/>
            <person name="Mehta T."/>
            <person name="Montmayeur A."/>
            <person name="Murphy C."/>
            <person name="Neiman D."/>
            <person name="Pearson M."/>
            <person name="Priest M."/>
            <person name="Roberts A."/>
            <person name="Saif S."/>
            <person name="Shea T."/>
            <person name="Shenoy N."/>
            <person name="Sisk P."/>
            <person name="Stolte C."/>
            <person name="Sykes S."/>
            <person name="Yandava C."/>
            <person name="Wortman J."/>
            <person name="Nusbaum C."/>
            <person name="Birren B."/>
        </authorList>
    </citation>
    <scope>NUCLEOTIDE SEQUENCE [LARGE SCALE GENOMIC DNA]</scope>
    <source>
        <strain evidence="2 3">ATCC BAA-286</strain>
    </source>
</reference>
<evidence type="ECO:0000256" key="1">
    <source>
        <dbReference type="SAM" id="Phobius"/>
    </source>
</evidence>
<protein>
    <recommendedName>
        <fullName evidence="4">DUF4157 domain-containing protein</fullName>
    </recommendedName>
</protein>
<dbReference type="STRING" id="742766.HMPREF9455_01144"/>
<comment type="caution">
    <text evidence="2">The sequence shown here is derived from an EMBL/GenBank/DDBJ whole genome shotgun (WGS) entry which is preliminary data.</text>
</comment>
<organism evidence="2 3">
    <name type="scientific">Dysgonomonas gadei ATCC BAA-286</name>
    <dbReference type="NCBI Taxonomy" id="742766"/>
    <lineage>
        <taxon>Bacteria</taxon>
        <taxon>Pseudomonadati</taxon>
        <taxon>Bacteroidota</taxon>
        <taxon>Bacteroidia</taxon>
        <taxon>Bacteroidales</taxon>
        <taxon>Dysgonomonadaceae</taxon>
        <taxon>Dysgonomonas</taxon>
    </lineage>
</organism>
<sequence length="124" mass="15217">MLSKIFLLDKTKMRIIYSKHFPPKDFGAINLLGLIIVRKDYGTLSEAEKNHEQIHTRQMQEMLIVLFYLCYILEWLIRLIQYKNRLRAYENISFEREAYSQMYDPSYLKKRKLFAFRSYYKKKE</sequence>
<dbReference type="Proteomes" id="UP000004913">
    <property type="component" value="Unassembled WGS sequence"/>
</dbReference>
<keyword evidence="3" id="KW-1185">Reference proteome</keyword>
<dbReference type="AlphaFoldDB" id="F5IW94"/>
<evidence type="ECO:0008006" key="4">
    <source>
        <dbReference type="Google" id="ProtNLM"/>
    </source>
</evidence>